<name>A0ABR1NZT6_DIAER</name>
<accession>A0ABR1NZT6</accession>
<feature type="region of interest" description="Disordered" evidence="1">
    <location>
        <begin position="147"/>
        <end position="176"/>
    </location>
</feature>
<gene>
    <name evidence="3" type="ORF">SLS63_009364</name>
</gene>
<keyword evidence="2" id="KW-0812">Transmembrane</keyword>
<evidence type="ECO:0008006" key="5">
    <source>
        <dbReference type="Google" id="ProtNLM"/>
    </source>
</evidence>
<keyword evidence="2" id="KW-1133">Transmembrane helix</keyword>
<keyword evidence="2" id="KW-0472">Membrane</keyword>
<sequence>MLVVFDDASRGPWGSLIFVGSLRFGSALGLLFAIVTIVGLAIDPAAQQILEFPSRTAKLENITANIGVAMEYESLAYTNLYPQKSGISNDGIDPTNLTCTYDYAGRNQSESLVEMTWVVIDPDGDGKQSVSEFTWFRSATTTHTDEIGGKSLSMTSVRVRDTQDSPSDDGPAPPTEMLQSSWYLCQHTYEGAVIDSGTLVPGKASSEPLVPVRNRTIPASKTGFLYDENIITYRADSTGLEYTTVTFPLDRIYGFLTKALENRFGLYGNASYVDSGNNDILALGYYLNITDLESMTENLAKGISAQMRGKSPGDNKNLTMFGGDAFAVETYIRVRWQWMMLPLVEVVLAALLLIATIFETRAGPLLKSSVTAFLLHGLDGWDAADVKAGSFETSNDLERRSRAMIASFAEDENGWLRFAKKSRPEIVC</sequence>
<evidence type="ECO:0000313" key="4">
    <source>
        <dbReference type="Proteomes" id="UP001430848"/>
    </source>
</evidence>
<keyword evidence="4" id="KW-1185">Reference proteome</keyword>
<feature type="transmembrane region" description="Helical" evidence="2">
    <location>
        <begin position="338"/>
        <end position="358"/>
    </location>
</feature>
<comment type="caution">
    <text evidence="3">The sequence shown here is derived from an EMBL/GenBank/DDBJ whole genome shotgun (WGS) entry which is preliminary data.</text>
</comment>
<reference evidence="3 4" key="1">
    <citation type="submission" date="2024-02" db="EMBL/GenBank/DDBJ databases">
        <title>De novo assembly and annotation of 12 fungi associated with fruit tree decline syndrome in Ontario, Canada.</title>
        <authorList>
            <person name="Sulman M."/>
            <person name="Ellouze W."/>
            <person name="Ilyukhin E."/>
        </authorList>
    </citation>
    <scope>NUCLEOTIDE SEQUENCE [LARGE SCALE GENOMIC DNA]</scope>
    <source>
        <strain evidence="3 4">M169</strain>
    </source>
</reference>
<dbReference type="Proteomes" id="UP001430848">
    <property type="component" value="Unassembled WGS sequence"/>
</dbReference>
<protein>
    <recommendedName>
        <fullName evidence="5">DUF3176 domain-containing protein</fullName>
    </recommendedName>
</protein>
<evidence type="ECO:0000256" key="2">
    <source>
        <dbReference type="SAM" id="Phobius"/>
    </source>
</evidence>
<dbReference type="PANTHER" id="PTHR35394">
    <property type="entry name" value="DUF3176 DOMAIN-CONTAINING PROTEIN"/>
    <property type="match status" value="1"/>
</dbReference>
<proteinExistence type="predicted"/>
<evidence type="ECO:0000256" key="1">
    <source>
        <dbReference type="SAM" id="MobiDB-lite"/>
    </source>
</evidence>
<evidence type="ECO:0000313" key="3">
    <source>
        <dbReference type="EMBL" id="KAK7721839.1"/>
    </source>
</evidence>
<dbReference type="Pfam" id="PF11374">
    <property type="entry name" value="DUF3176"/>
    <property type="match status" value="1"/>
</dbReference>
<feature type="transmembrane region" description="Helical" evidence="2">
    <location>
        <begin position="20"/>
        <end position="42"/>
    </location>
</feature>
<organism evidence="3 4">
    <name type="scientific">Diaporthe eres</name>
    <name type="common">Phomopsis oblonga</name>
    <dbReference type="NCBI Taxonomy" id="83184"/>
    <lineage>
        <taxon>Eukaryota</taxon>
        <taxon>Fungi</taxon>
        <taxon>Dikarya</taxon>
        <taxon>Ascomycota</taxon>
        <taxon>Pezizomycotina</taxon>
        <taxon>Sordariomycetes</taxon>
        <taxon>Sordariomycetidae</taxon>
        <taxon>Diaporthales</taxon>
        <taxon>Diaporthaceae</taxon>
        <taxon>Diaporthe</taxon>
        <taxon>Diaporthe eres species complex</taxon>
    </lineage>
</organism>
<dbReference type="PANTHER" id="PTHR35394:SF5">
    <property type="entry name" value="DUF3176 DOMAIN-CONTAINING PROTEIN"/>
    <property type="match status" value="1"/>
</dbReference>
<dbReference type="EMBL" id="JAKNSF020000068">
    <property type="protein sequence ID" value="KAK7721839.1"/>
    <property type="molecule type" value="Genomic_DNA"/>
</dbReference>
<dbReference type="InterPro" id="IPR021514">
    <property type="entry name" value="DUF3176"/>
</dbReference>